<feature type="domain" description="AAA+ ATPase" evidence="12">
    <location>
        <begin position="8"/>
        <end position="150"/>
    </location>
</feature>
<dbReference type="CDD" id="cd00009">
    <property type="entry name" value="AAA"/>
    <property type="match status" value="1"/>
</dbReference>
<protein>
    <recommendedName>
        <fullName evidence="2">DNA-directed DNA polymerase</fullName>
        <ecNumber evidence="2">2.7.7.7</ecNumber>
    </recommendedName>
</protein>
<dbReference type="Pfam" id="PF22608">
    <property type="entry name" value="DNAX_ATPase_lid"/>
    <property type="match status" value="1"/>
</dbReference>
<dbReference type="GO" id="GO:0046872">
    <property type="term" value="F:metal ion binding"/>
    <property type="evidence" value="ECO:0007669"/>
    <property type="project" value="UniProtKB-KW"/>
</dbReference>
<dbReference type="InterPro" id="IPR012763">
    <property type="entry name" value="DNA_pol_III_sug/sutau_N"/>
</dbReference>
<accession>X1PMQ3</accession>
<keyword evidence="7" id="KW-0547">Nucleotide-binding</keyword>
<dbReference type="InterPro" id="IPR003593">
    <property type="entry name" value="AAA+_ATPase"/>
</dbReference>
<dbReference type="NCBIfam" id="TIGR02397">
    <property type="entry name" value="dnaX_nterm"/>
    <property type="match status" value="1"/>
</dbReference>
<dbReference type="InterPro" id="IPR001270">
    <property type="entry name" value="ClpA/B"/>
</dbReference>
<evidence type="ECO:0000256" key="9">
    <source>
        <dbReference type="ARBA" id="ARBA00022840"/>
    </source>
</evidence>
<dbReference type="GO" id="GO:0009360">
    <property type="term" value="C:DNA polymerase III complex"/>
    <property type="evidence" value="ECO:0007669"/>
    <property type="project" value="InterPro"/>
</dbReference>
<comment type="catalytic activity">
    <reaction evidence="11">
        <text>DNA(n) + a 2'-deoxyribonucleoside 5'-triphosphate = DNA(n+1) + diphosphate</text>
        <dbReference type="Rhea" id="RHEA:22508"/>
        <dbReference type="Rhea" id="RHEA-COMP:17339"/>
        <dbReference type="Rhea" id="RHEA-COMP:17340"/>
        <dbReference type="ChEBI" id="CHEBI:33019"/>
        <dbReference type="ChEBI" id="CHEBI:61560"/>
        <dbReference type="ChEBI" id="CHEBI:173112"/>
        <dbReference type="EC" id="2.7.7.7"/>
    </reaction>
</comment>
<dbReference type="InterPro" id="IPR022754">
    <property type="entry name" value="DNA_pol_III_gamma-3"/>
</dbReference>
<keyword evidence="10" id="KW-0239">DNA-directed DNA polymerase</keyword>
<sequence length="292" mass="31960">NALNSGRVSHAYLFYGPRGTGKTSTGRILAKAVNCLTNGKGEPCNTCPICQATTEGRALDVIEVDAASNRGIDDIRGLRDRVNYAPNQARYKVYIIDEVHMLTKEASNALLKTLEEPPPHAIFILATTEIHKVLPTILSRCQRFDFRRISQADVVSKLTRICETEGIHIEPEGLQLIAKSATGSLRDAENILEQLTTYYGDSIELRQVQATLGITGDWRAKELVKHIMNNDVAGGVVTINSVNSDGLDLKQFNREVVEYLRGLLLIKAGSDEAVDLTAEDKAELKSLAAKAS</sequence>
<keyword evidence="3" id="KW-0808">Transferase</keyword>
<keyword evidence="6" id="KW-0479">Metal-binding</keyword>
<evidence type="ECO:0000259" key="12">
    <source>
        <dbReference type="SMART" id="SM00382"/>
    </source>
</evidence>
<evidence type="ECO:0000256" key="5">
    <source>
        <dbReference type="ARBA" id="ARBA00022705"/>
    </source>
</evidence>
<dbReference type="Pfam" id="PF13177">
    <property type="entry name" value="DNA_pol3_delta2"/>
    <property type="match status" value="1"/>
</dbReference>
<evidence type="ECO:0000256" key="11">
    <source>
        <dbReference type="ARBA" id="ARBA00049244"/>
    </source>
</evidence>
<keyword evidence="9" id="KW-0067">ATP-binding</keyword>
<feature type="non-terminal residue" evidence="13">
    <location>
        <position position="1"/>
    </location>
</feature>
<dbReference type="GO" id="GO:0003677">
    <property type="term" value="F:DNA binding"/>
    <property type="evidence" value="ECO:0007669"/>
    <property type="project" value="InterPro"/>
</dbReference>
<comment type="caution">
    <text evidence="13">The sequence shown here is derived from an EMBL/GenBank/DDBJ whole genome shotgun (WGS) entry which is preliminary data.</text>
</comment>
<evidence type="ECO:0000256" key="2">
    <source>
        <dbReference type="ARBA" id="ARBA00012417"/>
    </source>
</evidence>
<dbReference type="NCBIfam" id="NF004046">
    <property type="entry name" value="PRK05563.1"/>
    <property type="match status" value="1"/>
</dbReference>
<dbReference type="SUPFAM" id="SSF52540">
    <property type="entry name" value="P-loop containing nucleoside triphosphate hydrolases"/>
    <property type="match status" value="1"/>
</dbReference>
<evidence type="ECO:0000313" key="13">
    <source>
        <dbReference type="EMBL" id="GAI32154.1"/>
    </source>
</evidence>
<gene>
    <name evidence="13" type="ORF">S06H3_27040</name>
</gene>
<keyword evidence="5" id="KW-0235">DNA replication</keyword>
<dbReference type="InterPro" id="IPR008921">
    <property type="entry name" value="DNA_pol3_clamp-load_cplx_C"/>
</dbReference>
<evidence type="ECO:0000256" key="6">
    <source>
        <dbReference type="ARBA" id="ARBA00022723"/>
    </source>
</evidence>
<evidence type="ECO:0000256" key="3">
    <source>
        <dbReference type="ARBA" id="ARBA00022679"/>
    </source>
</evidence>
<dbReference type="PANTHER" id="PTHR11669:SF0">
    <property type="entry name" value="PROTEIN STICHEL-LIKE 2"/>
    <property type="match status" value="1"/>
</dbReference>
<reference evidence="13" key="1">
    <citation type="journal article" date="2014" name="Front. Microbiol.">
        <title>High frequency of phylogenetically diverse reductive dehalogenase-homologous genes in deep subseafloor sedimentary metagenomes.</title>
        <authorList>
            <person name="Kawai M."/>
            <person name="Futagami T."/>
            <person name="Toyoda A."/>
            <person name="Takaki Y."/>
            <person name="Nishi S."/>
            <person name="Hori S."/>
            <person name="Arai W."/>
            <person name="Tsubouchi T."/>
            <person name="Morono Y."/>
            <person name="Uchiyama I."/>
            <person name="Ito T."/>
            <person name="Fujiyama A."/>
            <person name="Inagaki F."/>
            <person name="Takami H."/>
        </authorList>
    </citation>
    <scope>NUCLEOTIDE SEQUENCE</scope>
    <source>
        <strain evidence="13">Expedition CK06-06</strain>
    </source>
</reference>
<dbReference type="SMART" id="SM00382">
    <property type="entry name" value="AAA"/>
    <property type="match status" value="1"/>
</dbReference>
<dbReference type="Gene3D" id="1.10.8.60">
    <property type="match status" value="1"/>
</dbReference>
<dbReference type="GO" id="GO:0006261">
    <property type="term" value="P:DNA-templated DNA replication"/>
    <property type="evidence" value="ECO:0007669"/>
    <property type="project" value="TreeGrafter"/>
</dbReference>
<dbReference type="PRINTS" id="PR00300">
    <property type="entry name" value="CLPPROTEASEA"/>
</dbReference>
<dbReference type="FunFam" id="1.10.8.60:FF:000013">
    <property type="entry name" value="DNA polymerase III subunit gamma/tau"/>
    <property type="match status" value="1"/>
</dbReference>
<feature type="non-terminal residue" evidence="13">
    <location>
        <position position="292"/>
    </location>
</feature>
<name>X1PMQ3_9ZZZZ</name>
<comment type="similarity">
    <text evidence="1">Belongs to the DnaX/STICHEL family.</text>
</comment>
<proteinExistence type="inferred from homology"/>
<dbReference type="GO" id="GO:0005524">
    <property type="term" value="F:ATP binding"/>
    <property type="evidence" value="ECO:0007669"/>
    <property type="project" value="UniProtKB-KW"/>
</dbReference>
<evidence type="ECO:0000256" key="7">
    <source>
        <dbReference type="ARBA" id="ARBA00022741"/>
    </source>
</evidence>
<evidence type="ECO:0000256" key="10">
    <source>
        <dbReference type="ARBA" id="ARBA00022932"/>
    </source>
</evidence>
<dbReference type="Gene3D" id="1.20.272.10">
    <property type="match status" value="1"/>
</dbReference>
<dbReference type="EC" id="2.7.7.7" evidence="2"/>
<dbReference type="GO" id="GO:0003887">
    <property type="term" value="F:DNA-directed DNA polymerase activity"/>
    <property type="evidence" value="ECO:0007669"/>
    <property type="project" value="UniProtKB-KW"/>
</dbReference>
<dbReference type="InterPro" id="IPR027417">
    <property type="entry name" value="P-loop_NTPase"/>
</dbReference>
<dbReference type="Gene3D" id="3.40.50.300">
    <property type="entry name" value="P-loop containing nucleotide triphosphate hydrolases"/>
    <property type="match status" value="1"/>
</dbReference>
<evidence type="ECO:0000256" key="4">
    <source>
        <dbReference type="ARBA" id="ARBA00022695"/>
    </source>
</evidence>
<keyword evidence="8" id="KW-0862">Zinc</keyword>
<dbReference type="EMBL" id="BARV01015663">
    <property type="protein sequence ID" value="GAI32154.1"/>
    <property type="molecule type" value="Genomic_DNA"/>
</dbReference>
<dbReference type="PANTHER" id="PTHR11669">
    <property type="entry name" value="REPLICATION FACTOR C / DNA POLYMERASE III GAMMA-TAU SUBUNIT"/>
    <property type="match status" value="1"/>
</dbReference>
<organism evidence="13">
    <name type="scientific">marine sediment metagenome</name>
    <dbReference type="NCBI Taxonomy" id="412755"/>
    <lineage>
        <taxon>unclassified sequences</taxon>
        <taxon>metagenomes</taxon>
        <taxon>ecological metagenomes</taxon>
    </lineage>
</organism>
<keyword evidence="4" id="KW-0548">Nucleotidyltransferase</keyword>
<dbReference type="SUPFAM" id="SSF48019">
    <property type="entry name" value="post-AAA+ oligomerization domain-like"/>
    <property type="match status" value="1"/>
</dbReference>
<dbReference type="AlphaFoldDB" id="X1PMQ3"/>
<evidence type="ECO:0000256" key="1">
    <source>
        <dbReference type="ARBA" id="ARBA00006360"/>
    </source>
</evidence>
<evidence type="ECO:0000256" key="8">
    <source>
        <dbReference type="ARBA" id="ARBA00022833"/>
    </source>
</evidence>
<dbReference type="Pfam" id="PF12169">
    <property type="entry name" value="DNA_pol3_gamma3"/>
    <property type="match status" value="1"/>
</dbReference>
<dbReference type="CDD" id="cd18137">
    <property type="entry name" value="HLD_clamp_pol_III_gamma_tau"/>
    <property type="match status" value="1"/>
</dbReference>
<dbReference type="InterPro" id="IPR050238">
    <property type="entry name" value="DNA_Rep/Repair_Clamp_Loader"/>
</dbReference>
<dbReference type="InterPro" id="IPR045085">
    <property type="entry name" value="HLD_clamp_pol_III_gamma_tau"/>
</dbReference>